<proteinExistence type="predicted"/>
<sequence>MIIVIIIIYAFVSIVPYFLVVDRSGTRAFKRSNCAGFIYFLFLFHYFFLSFIFIYLFIVILYYMFPYLLCPVQHRHDSFDMSLYLVAIIEGSRNPIESSS</sequence>
<evidence type="ECO:0000313" key="2">
    <source>
        <dbReference type="EMBL" id="KAE8365547.1"/>
    </source>
</evidence>
<organism evidence="2 3">
    <name type="scientific">Aspergillus caelatus</name>
    <dbReference type="NCBI Taxonomy" id="61420"/>
    <lineage>
        <taxon>Eukaryota</taxon>
        <taxon>Fungi</taxon>
        <taxon>Dikarya</taxon>
        <taxon>Ascomycota</taxon>
        <taxon>Pezizomycotina</taxon>
        <taxon>Eurotiomycetes</taxon>
        <taxon>Eurotiomycetidae</taxon>
        <taxon>Eurotiales</taxon>
        <taxon>Aspergillaceae</taxon>
        <taxon>Aspergillus</taxon>
        <taxon>Aspergillus subgen. Circumdati</taxon>
    </lineage>
</organism>
<evidence type="ECO:0000256" key="1">
    <source>
        <dbReference type="SAM" id="Phobius"/>
    </source>
</evidence>
<keyword evidence="3" id="KW-1185">Reference proteome</keyword>
<dbReference type="Proteomes" id="UP000326268">
    <property type="component" value="Unassembled WGS sequence"/>
</dbReference>
<reference evidence="2 3" key="1">
    <citation type="submission" date="2019-04" db="EMBL/GenBank/DDBJ databases">
        <title>Friends and foes A comparative genomics studyof 23 Aspergillus species from section Flavi.</title>
        <authorList>
            <consortium name="DOE Joint Genome Institute"/>
            <person name="Kjaerbolling I."/>
            <person name="Vesth T."/>
            <person name="Frisvad J.C."/>
            <person name="Nybo J.L."/>
            <person name="Theobald S."/>
            <person name="Kildgaard S."/>
            <person name="Isbrandt T."/>
            <person name="Kuo A."/>
            <person name="Sato A."/>
            <person name="Lyhne E.K."/>
            <person name="Kogle M.E."/>
            <person name="Wiebenga A."/>
            <person name="Kun R.S."/>
            <person name="Lubbers R.J."/>
            <person name="Makela M.R."/>
            <person name="Barry K."/>
            <person name="Chovatia M."/>
            <person name="Clum A."/>
            <person name="Daum C."/>
            <person name="Haridas S."/>
            <person name="He G."/>
            <person name="LaButti K."/>
            <person name="Lipzen A."/>
            <person name="Mondo S."/>
            <person name="Riley R."/>
            <person name="Salamov A."/>
            <person name="Simmons B.A."/>
            <person name="Magnuson J.K."/>
            <person name="Henrissat B."/>
            <person name="Mortensen U.H."/>
            <person name="Larsen T.O."/>
            <person name="Devries R.P."/>
            <person name="Grigoriev I.V."/>
            <person name="Machida M."/>
            <person name="Baker S.E."/>
            <person name="Andersen M.R."/>
        </authorList>
    </citation>
    <scope>NUCLEOTIDE SEQUENCE [LARGE SCALE GENOMIC DNA]</scope>
    <source>
        <strain evidence="2 3">CBS 763.97</strain>
    </source>
</reference>
<evidence type="ECO:0000313" key="3">
    <source>
        <dbReference type="Proteomes" id="UP000326268"/>
    </source>
</evidence>
<keyword evidence="1" id="KW-0472">Membrane</keyword>
<protein>
    <submittedName>
        <fullName evidence="2">Uncharacterized protein</fullName>
    </submittedName>
</protein>
<dbReference type="AlphaFoldDB" id="A0A5N7A6Q7"/>
<keyword evidence="1" id="KW-1133">Transmembrane helix</keyword>
<accession>A0A5N7A6Q7</accession>
<name>A0A5N7A6Q7_9EURO</name>
<dbReference type="GeneID" id="43651055"/>
<keyword evidence="1" id="KW-0812">Transmembrane</keyword>
<gene>
    <name evidence="2" type="ORF">BDV27DRAFT_126720</name>
</gene>
<feature type="transmembrane region" description="Helical" evidence="1">
    <location>
        <begin position="6"/>
        <end position="25"/>
    </location>
</feature>
<dbReference type="EMBL" id="ML737629">
    <property type="protein sequence ID" value="KAE8365547.1"/>
    <property type="molecule type" value="Genomic_DNA"/>
</dbReference>
<feature type="transmembrane region" description="Helical" evidence="1">
    <location>
        <begin position="37"/>
        <end position="65"/>
    </location>
</feature>
<dbReference type="RefSeq" id="XP_031928628.1">
    <property type="nucleotide sequence ID" value="XM_032066609.1"/>
</dbReference>